<evidence type="ECO:0000313" key="3">
    <source>
        <dbReference type="EMBL" id="TDW99371.1"/>
    </source>
</evidence>
<dbReference type="InterPro" id="IPR026444">
    <property type="entry name" value="Secre_tail"/>
</dbReference>
<reference evidence="3 4" key="1">
    <citation type="submission" date="2019-03" db="EMBL/GenBank/DDBJ databases">
        <title>Genomic Encyclopedia of Type Strains, Phase IV (KMG-IV): sequencing the most valuable type-strain genomes for metagenomic binning, comparative biology and taxonomic classification.</title>
        <authorList>
            <person name="Goeker M."/>
        </authorList>
    </citation>
    <scope>NUCLEOTIDE SEQUENCE [LARGE SCALE GENOMIC DNA]</scope>
    <source>
        <strain evidence="3 4">DSM 100059</strain>
    </source>
</reference>
<comment type="caution">
    <text evidence="3">The sequence shown here is derived from an EMBL/GenBank/DDBJ whole genome shotgun (WGS) entry which is preliminary data.</text>
</comment>
<dbReference type="EMBL" id="SODV01000001">
    <property type="protein sequence ID" value="TDW99371.1"/>
    <property type="molecule type" value="Genomic_DNA"/>
</dbReference>
<gene>
    <name evidence="3" type="ORF">EDB95_0381</name>
</gene>
<dbReference type="Pfam" id="PF18962">
    <property type="entry name" value="Por_Secre_tail"/>
    <property type="match status" value="1"/>
</dbReference>
<sequence length="516" mass="55823">MKAYPLVLSLLLPYTLRAQSPVTAIFTHAINAGTATSYTGRGASGNSPSGFTGDFYTYHFGTNVATTNNNDVLDSFTVAGSHYKYLTAPLSVVFRRVNNANVTGLRKSLWFYANGAAAINNGGTFALYPDYDDSLERVFTERFFDVGIDNVFQNANTTNNNNIERMDVIFPGGVSATDVTKAGFVVFDRGSDPTHDPFWIAAIKTLDGSGNPSAYYNAVKGESFEYGVDVGSSINYVILRRNYVPTADGHLLMMDNTTAQNRDGVFFTFSNLGVPANTLIYGYSLMDTTVVASPATNIVDYTNGTNFPTTTDLPLGGLDPVAVTGLWVTSPTYIILPERIETFDARASNSDVTLNWNLGITDDVGELVVERSADGKAYVALSSISSPDAGPQVWVDKHPLTGSNYYRLLLLDKNGGSMAYSSVSTVDLPVTPGIKIYPNPVENRQFTLSSSGLADGAYFLRLFDGNGRPVFTQTLNEAPGTGKTINLPRILAAGMYYLQVLDSKNNKILVKPLLID</sequence>
<dbReference type="AlphaFoldDB" id="A0A4R8DMY9"/>
<feature type="domain" description="Secretion system C-terminal sorting" evidence="2">
    <location>
        <begin position="436"/>
        <end position="508"/>
    </location>
</feature>
<evidence type="ECO:0000259" key="2">
    <source>
        <dbReference type="Pfam" id="PF18962"/>
    </source>
</evidence>
<feature type="chain" id="PRO_5020738460" evidence="1">
    <location>
        <begin position="19"/>
        <end position="516"/>
    </location>
</feature>
<keyword evidence="4" id="KW-1185">Reference proteome</keyword>
<organism evidence="3 4">
    <name type="scientific">Dinghuibacter silviterrae</name>
    <dbReference type="NCBI Taxonomy" id="1539049"/>
    <lineage>
        <taxon>Bacteria</taxon>
        <taxon>Pseudomonadati</taxon>
        <taxon>Bacteroidota</taxon>
        <taxon>Chitinophagia</taxon>
        <taxon>Chitinophagales</taxon>
        <taxon>Chitinophagaceae</taxon>
        <taxon>Dinghuibacter</taxon>
    </lineage>
</organism>
<dbReference type="RefSeq" id="WP_133990011.1">
    <property type="nucleotide sequence ID" value="NZ_SODV01000001.1"/>
</dbReference>
<dbReference type="NCBIfam" id="TIGR04183">
    <property type="entry name" value="Por_Secre_tail"/>
    <property type="match status" value="1"/>
</dbReference>
<name>A0A4R8DMY9_9BACT</name>
<evidence type="ECO:0000256" key="1">
    <source>
        <dbReference type="SAM" id="SignalP"/>
    </source>
</evidence>
<proteinExistence type="predicted"/>
<feature type="signal peptide" evidence="1">
    <location>
        <begin position="1"/>
        <end position="18"/>
    </location>
</feature>
<dbReference type="OrthoDB" id="676493at2"/>
<keyword evidence="1" id="KW-0732">Signal</keyword>
<accession>A0A4R8DMY9</accession>
<protein>
    <submittedName>
        <fullName evidence="3">Putative secreted protein (Por secretion system target)</fullName>
    </submittedName>
</protein>
<evidence type="ECO:0000313" key="4">
    <source>
        <dbReference type="Proteomes" id="UP000294498"/>
    </source>
</evidence>
<dbReference type="Proteomes" id="UP000294498">
    <property type="component" value="Unassembled WGS sequence"/>
</dbReference>